<organism evidence="4 5">
    <name type="scientific">Nitratireductor arenosus</name>
    <dbReference type="NCBI Taxonomy" id="2682096"/>
    <lineage>
        <taxon>Bacteria</taxon>
        <taxon>Pseudomonadati</taxon>
        <taxon>Pseudomonadota</taxon>
        <taxon>Alphaproteobacteria</taxon>
        <taxon>Hyphomicrobiales</taxon>
        <taxon>Phyllobacteriaceae</taxon>
        <taxon>Nitratireductor</taxon>
    </lineage>
</organism>
<dbReference type="AlphaFoldDB" id="A0A844QHX2"/>
<dbReference type="Gene3D" id="3.90.850.10">
    <property type="entry name" value="Fumarylacetoacetase-like, C-terminal domain"/>
    <property type="match status" value="1"/>
</dbReference>
<evidence type="ECO:0000256" key="2">
    <source>
        <dbReference type="ARBA" id="ARBA00022723"/>
    </source>
</evidence>
<keyword evidence="5" id="KW-1185">Reference proteome</keyword>
<evidence type="ECO:0000313" key="5">
    <source>
        <dbReference type="Proteomes" id="UP000463224"/>
    </source>
</evidence>
<name>A0A844QHX2_9HYPH</name>
<dbReference type="GO" id="GO:0016787">
    <property type="term" value="F:hydrolase activity"/>
    <property type="evidence" value="ECO:0007669"/>
    <property type="project" value="UniProtKB-KW"/>
</dbReference>
<evidence type="ECO:0000256" key="1">
    <source>
        <dbReference type="ARBA" id="ARBA00010211"/>
    </source>
</evidence>
<dbReference type="Pfam" id="PF01557">
    <property type="entry name" value="FAA_hydrolase"/>
    <property type="match status" value="1"/>
</dbReference>
<dbReference type="InterPro" id="IPR051121">
    <property type="entry name" value="FAH"/>
</dbReference>
<feature type="domain" description="Fumarylacetoacetase-like C-terminal" evidence="3">
    <location>
        <begin position="73"/>
        <end position="278"/>
    </location>
</feature>
<keyword evidence="4" id="KW-0378">Hydrolase</keyword>
<dbReference type="EMBL" id="WPHG01000002">
    <property type="protein sequence ID" value="MVA97623.1"/>
    <property type="molecule type" value="Genomic_DNA"/>
</dbReference>
<dbReference type="PANTHER" id="PTHR42796:SF4">
    <property type="entry name" value="FUMARYLACETOACETATE HYDROLASE DOMAIN-CONTAINING PROTEIN 2A"/>
    <property type="match status" value="1"/>
</dbReference>
<accession>A0A844QHX2</accession>
<dbReference type="FunFam" id="3.90.850.10:FF:000002">
    <property type="entry name" value="2-hydroxyhepta-2,4-diene-1,7-dioate isomerase"/>
    <property type="match status" value="1"/>
</dbReference>
<evidence type="ECO:0000259" key="3">
    <source>
        <dbReference type="Pfam" id="PF01557"/>
    </source>
</evidence>
<sequence length="280" mass="29679">MKLVRFGEMGNERPGLVEADGTIRDMSGIVPDYGPESVSPALYEKLAGADLSSRPAAPAGARIGAPLCRIGHFIAIGLNYADHAAETGAPIPKEPIVFSKAPSSVSGPNDDVLIPRGAQKLDWEVELAVVIGKRCDYVGKNDALSHVFGYAVCNDVSERAYQAERGGQWIKGKSAPTFGPLGPFLVTADEIADPQALDMFLDVNGQRRQTGNTATMIFSVAEIVSYLSQFMVLEPGDVITTGTPPGVGLGFKPPVFLRDGDTMHLGIAGLGEQRQTVVAR</sequence>
<keyword evidence="2" id="KW-0479">Metal-binding</keyword>
<dbReference type="Proteomes" id="UP000463224">
    <property type="component" value="Unassembled WGS sequence"/>
</dbReference>
<dbReference type="GO" id="GO:0016853">
    <property type="term" value="F:isomerase activity"/>
    <property type="evidence" value="ECO:0007669"/>
    <property type="project" value="UniProtKB-ARBA"/>
</dbReference>
<gene>
    <name evidence="4" type="ORF">GN330_10240</name>
</gene>
<dbReference type="RefSeq" id="WP_156712561.1">
    <property type="nucleotide sequence ID" value="NZ_WPHG01000002.1"/>
</dbReference>
<dbReference type="GO" id="GO:0046872">
    <property type="term" value="F:metal ion binding"/>
    <property type="evidence" value="ECO:0007669"/>
    <property type="project" value="UniProtKB-KW"/>
</dbReference>
<protein>
    <submittedName>
        <fullName evidence="4">FAA hydrolase family protein</fullName>
    </submittedName>
</protein>
<proteinExistence type="inferred from homology"/>
<dbReference type="InterPro" id="IPR036663">
    <property type="entry name" value="Fumarylacetoacetase_C_sf"/>
</dbReference>
<comment type="similarity">
    <text evidence="1">Belongs to the FAH family.</text>
</comment>
<evidence type="ECO:0000313" key="4">
    <source>
        <dbReference type="EMBL" id="MVA97623.1"/>
    </source>
</evidence>
<dbReference type="InterPro" id="IPR011234">
    <property type="entry name" value="Fumarylacetoacetase-like_C"/>
</dbReference>
<reference evidence="4 5" key="1">
    <citation type="submission" date="2019-12" db="EMBL/GenBank/DDBJ databases">
        <title>Nitratireductor arenosus sp. nov., Isolated from sea sand, Jeju island, South Korea.</title>
        <authorList>
            <person name="Kim W."/>
        </authorList>
    </citation>
    <scope>NUCLEOTIDE SEQUENCE [LARGE SCALE GENOMIC DNA]</scope>
    <source>
        <strain evidence="4 5">CAU 1489</strain>
    </source>
</reference>
<dbReference type="PANTHER" id="PTHR42796">
    <property type="entry name" value="FUMARYLACETOACETATE HYDROLASE DOMAIN-CONTAINING PROTEIN 2A-RELATED"/>
    <property type="match status" value="1"/>
</dbReference>
<dbReference type="GO" id="GO:0019752">
    <property type="term" value="P:carboxylic acid metabolic process"/>
    <property type="evidence" value="ECO:0007669"/>
    <property type="project" value="UniProtKB-ARBA"/>
</dbReference>
<dbReference type="SUPFAM" id="SSF56529">
    <property type="entry name" value="FAH"/>
    <property type="match status" value="1"/>
</dbReference>
<comment type="caution">
    <text evidence="4">The sequence shown here is derived from an EMBL/GenBank/DDBJ whole genome shotgun (WGS) entry which is preliminary data.</text>
</comment>